<dbReference type="GO" id="GO:0031410">
    <property type="term" value="C:cytoplasmic vesicle"/>
    <property type="evidence" value="ECO:0007669"/>
    <property type="project" value="EnsemblMetazoa"/>
</dbReference>
<feature type="transmembrane region" description="Helical" evidence="5">
    <location>
        <begin position="562"/>
        <end position="584"/>
    </location>
</feature>
<organism evidence="7 8">
    <name type="scientific">Onchocerca volvulus</name>
    <dbReference type="NCBI Taxonomy" id="6282"/>
    <lineage>
        <taxon>Eukaryota</taxon>
        <taxon>Metazoa</taxon>
        <taxon>Ecdysozoa</taxon>
        <taxon>Nematoda</taxon>
        <taxon>Chromadorea</taxon>
        <taxon>Rhabditida</taxon>
        <taxon>Spirurina</taxon>
        <taxon>Spiruromorpha</taxon>
        <taxon>Filarioidea</taxon>
        <taxon>Onchocercidae</taxon>
        <taxon>Onchocerca</taxon>
    </lineage>
</organism>
<dbReference type="PRINTS" id="PR01097">
    <property type="entry name" value="TRNSRECEPTRP"/>
</dbReference>
<dbReference type="GO" id="GO:0015279">
    <property type="term" value="F:store-operated calcium channel activity"/>
    <property type="evidence" value="ECO:0007669"/>
    <property type="project" value="EnsemblMetazoa"/>
</dbReference>
<evidence type="ECO:0000313" key="8">
    <source>
        <dbReference type="Proteomes" id="UP000024404"/>
    </source>
</evidence>
<keyword evidence="5" id="KW-0472">Membrane</keyword>
<evidence type="ECO:0000256" key="2">
    <source>
        <dbReference type="ARBA" id="ARBA00022737"/>
    </source>
</evidence>
<evidence type="ECO:0000256" key="4">
    <source>
        <dbReference type="ARBA" id="ARBA00023303"/>
    </source>
</evidence>
<evidence type="ECO:0000256" key="1">
    <source>
        <dbReference type="ARBA" id="ARBA00022448"/>
    </source>
</evidence>
<dbReference type="GO" id="GO:0070679">
    <property type="term" value="F:inositol 1,4,5 trisphosphate binding"/>
    <property type="evidence" value="ECO:0007669"/>
    <property type="project" value="TreeGrafter"/>
</dbReference>
<keyword evidence="8" id="KW-1185">Reference proteome</keyword>
<dbReference type="AlphaFoldDB" id="A0A8R1TLC4"/>
<feature type="transmembrane region" description="Helical" evidence="5">
    <location>
        <begin position="428"/>
        <end position="449"/>
    </location>
</feature>
<feature type="transmembrane region" description="Helical" evidence="5">
    <location>
        <begin position="391"/>
        <end position="408"/>
    </location>
</feature>
<dbReference type="InterPro" id="IPR036770">
    <property type="entry name" value="Ankyrin_rpt-contain_sf"/>
</dbReference>
<dbReference type="SUPFAM" id="SSF48403">
    <property type="entry name" value="Ankyrin repeat"/>
    <property type="match status" value="1"/>
</dbReference>
<dbReference type="GO" id="GO:0051480">
    <property type="term" value="P:regulation of cytosolic calcium ion concentration"/>
    <property type="evidence" value="ECO:0007669"/>
    <property type="project" value="TreeGrafter"/>
</dbReference>
<feature type="transmembrane region" description="Helical" evidence="5">
    <location>
        <begin position="461"/>
        <end position="483"/>
    </location>
</feature>
<dbReference type="InterPro" id="IPR013555">
    <property type="entry name" value="TRP_dom"/>
</dbReference>
<feature type="transmembrane region" description="Helical" evidence="5">
    <location>
        <begin position="322"/>
        <end position="342"/>
    </location>
</feature>
<keyword evidence="5" id="KW-1133">Transmembrane helix</keyword>
<dbReference type="PANTHER" id="PTHR10117">
    <property type="entry name" value="TRANSIENT RECEPTOR POTENTIAL CHANNEL"/>
    <property type="match status" value="1"/>
</dbReference>
<reference evidence="7" key="2">
    <citation type="submission" date="2022-06" db="UniProtKB">
        <authorList>
            <consortium name="EnsemblMetazoa"/>
        </authorList>
    </citation>
    <scope>IDENTIFICATION</scope>
</reference>
<feature type="transmembrane region" description="Helical" evidence="5">
    <location>
        <begin position="354"/>
        <end position="371"/>
    </location>
</feature>
<evidence type="ECO:0000313" key="7">
    <source>
        <dbReference type="EnsemblMetazoa" id="OVOC11945.1"/>
    </source>
</evidence>
<keyword evidence="2" id="KW-0677">Repeat</keyword>
<dbReference type="OMA" id="FWWRWFD"/>
<protein>
    <submittedName>
        <fullName evidence="7">TRP_2 domain-containing protein</fullName>
    </submittedName>
</protein>
<feature type="domain" description="Transient receptor ion channel" evidence="6">
    <location>
        <begin position="166"/>
        <end position="226"/>
    </location>
</feature>
<dbReference type="InterPro" id="IPR002153">
    <property type="entry name" value="TRPC_channel"/>
</dbReference>
<dbReference type="Proteomes" id="UP000024404">
    <property type="component" value="Unassembled WGS sequence"/>
</dbReference>
<reference evidence="8" key="1">
    <citation type="submission" date="2013-10" db="EMBL/GenBank/DDBJ databases">
        <title>Genome sequencing of Onchocerca volvulus.</title>
        <authorList>
            <person name="Cotton J."/>
            <person name="Tsai J."/>
            <person name="Stanley E."/>
            <person name="Tracey A."/>
            <person name="Holroyd N."/>
            <person name="Lustigman S."/>
            <person name="Berriman M."/>
        </authorList>
    </citation>
    <scope>NUCLEOTIDE SEQUENCE</scope>
</reference>
<keyword evidence="4" id="KW-0407">Ion channel</keyword>
<keyword evidence="5" id="KW-0812">Transmembrane</keyword>
<evidence type="ECO:0000256" key="5">
    <source>
        <dbReference type="SAM" id="Phobius"/>
    </source>
</evidence>
<dbReference type="PANTHER" id="PTHR10117:SF50">
    <property type="entry name" value="ANK_REP_REGION DOMAIN-CONTAINING PROTEIN"/>
    <property type="match status" value="1"/>
</dbReference>
<evidence type="ECO:0000259" key="6">
    <source>
        <dbReference type="SMART" id="SM01420"/>
    </source>
</evidence>
<dbReference type="GO" id="GO:0031260">
    <property type="term" value="C:pseudopodium membrane"/>
    <property type="evidence" value="ECO:0007669"/>
    <property type="project" value="EnsemblMetazoa"/>
</dbReference>
<keyword evidence="1" id="KW-0813">Transport</keyword>
<name>A0A8R1TLC4_ONCVO</name>
<dbReference type="EMBL" id="CMVM020000016">
    <property type="status" value="NOT_ANNOTATED_CDS"/>
    <property type="molecule type" value="Genomic_DNA"/>
</dbReference>
<evidence type="ECO:0000256" key="3">
    <source>
        <dbReference type="ARBA" id="ARBA00023065"/>
    </source>
</evidence>
<dbReference type="SMART" id="SM01420">
    <property type="entry name" value="TRP_2"/>
    <property type="match status" value="1"/>
</dbReference>
<dbReference type="EnsemblMetazoa" id="OVOC11945.1">
    <property type="protein sequence ID" value="OVOC11945.1"/>
    <property type="gene ID" value="WBGene00248754"/>
</dbReference>
<dbReference type="Pfam" id="PF08344">
    <property type="entry name" value="TRP_2"/>
    <property type="match status" value="1"/>
</dbReference>
<accession>A0A8R1TLC4</accession>
<sequence>MSAANYVTHESIAKYQIPNLSDSKIGYDGRLEWNPTESVDTAIHKFRNAVLNANIGVIKRFLQDLQNLTPGQIDRLLALLIDRSSAEPTKEALMTAICIGSRPLVEFILSLFLEYPGEEYNGCRKSKSFPPHMTPLMLACICNNFSIVQCLLLRKHYVQLPHRPDCRCEECSRSARCIAKNVILLDTYRAISSEPFLWLACTDPLLAAFNLASDLEVCMEMEKEYKVAYEDLRNNVMTFAVKIVEQCWTAEEIHVLLSHKVGSTLADCELPFPRIQLALKAHMKPFLSSLGVQTTMEGHWHGMWTGYGNFDCQDFGRKLRHFIFYPFFALLHAFSAGIWIKTFKYPLARYMSRLASYILFLTILIFIRYFGRTGERASERSLVSSNLRLILEGYVYLYIYGMAVIHYIEFASKGIMNFYHVWWRWFDLIFLWLFSGSFFCFVMTAATTAQDGLTHLHRRHWVYYDFSIIYDIYFGAASVMALWRILYYFQLERNIGSTIVRIVKKNLKYAKLTYSNIAITFRNLYWSFYGYLAPWDYKVIVGNAGPNQESTEHPITNYAGEITIAAFHIAVVITLLNLMISMLVRRADKVLNNQDQEWKFTRCQIYAEYFEWFTAIPPPFNLIYNTTCALYRLFSKKFKFIYPVSSYESAEYLILNFFLQDLWIPVKILKPSVDDVIAQDFLYLKLMRLLFERYRFAEEYHYQTVMKDDADRFINREKQTRPILSFMNSSPMSHKMIT</sequence>
<proteinExistence type="predicted"/>
<dbReference type="GO" id="GO:0034703">
    <property type="term" value="C:cation channel complex"/>
    <property type="evidence" value="ECO:0007669"/>
    <property type="project" value="TreeGrafter"/>
</dbReference>
<keyword evidence="3" id="KW-0406">Ion transport</keyword>
<dbReference type="GO" id="GO:0007338">
    <property type="term" value="P:single fertilization"/>
    <property type="evidence" value="ECO:0007669"/>
    <property type="project" value="EnsemblMetazoa"/>
</dbReference>